<name>A0A6C0T8E2_9PAPI</name>
<dbReference type="GO" id="GO:0003677">
    <property type="term" value="F:DNA binding"/>
    <property type="evidence" value="ECO:0007669"/>
    <property type="project" value="UniProtKB-UniRule"/>
</dbReference>
<evidence type="ECO:0000256" key="12">
    <source>
        <dbReference type="ARBA" id="ARBA00023163"/>
    </source>
</evidence>
<evidence type="ECO:0000256" key="1">
    <source>
        <dbReference type="ARBA" id="ARBA00006346"/>
    </source>
</evidence>
<evidence type="ECO:0000256" key="6">
    <source>
        <dbReference type="ARBA" id="ARBA00022723"/>
    </source>
</evidence>
<keyword evidence="7 16" id="KW-0863">Zinc-finger</keyword>
<keyword evidence="10 16" id="KW-0238">DNA-binding</keyword>
<keyword evidence="5 16" id="KW-1090">Inhibition of host innate immune response by virus</keyword>
<keyword evidence="6 16" id="KW-0479">Metal-binding</keyword>
<evidence type="ECO:0000256" key="3">
    <source>
        <dbReference type="ARBA" id="ARBA00022562"/>
    </source>
</evidence>
<comment type="function">
    <text evidence="16">Plays a major role in the induction and maintenance of cellular transformation. E6 associates with host UBE3A/E6-AP ubiquitin-protein ligase and modulates its activity. Protects host keratinocytes from apoptosis by mediating the degradation of host BAK1. May also inhibit host immune response.</text>
</comment>
<keyword evidence="14 16" id="KW-0899">Viral immunoevasion</keyword>
<evidence type="ECO:0000256" key="17">
    <source>
        <dbReference type="RuleBase" id="RU363123"/>
    </source>
</evidence>
<accession>A0A6C0T8E2</accession>
<evidence type="ECO:0000313" key="18">
    <source>
        <dbReference type="EMBL" id="QIA98993.1"/>
    </source>
</evidence>
<reference evidence="18" key="1">
    <citation type="submission" date="2019-10" db="EMBL/GenBank/DDBJ databases">
        <title>The Characterization of Two Novel Neotropical Primate Papillomaviruses Support the Ancient Intrahost Viral Diversity Model.</title>
        <authorList>
            <person name="D'arc M."/>
            <person name="Moreira F.R.R."/>
            <person name="Dias C.A."/>
            <person name="Souza A.R."/>
            <person name="Soares M.A."/>
            <person name="Tavares M."/>
            <person name="Santos A.F.A."/>
        </authorList>
    </citation>
    <scope>NUCLEOTIDE SEQUENCE</scope>
</reference>
<dbReference type="GO" id="GO:0006355">
    <property type="term" value="P:regulation of DNA-templated transcription"/>
    <property type="evidence" value="ECO:0007669"/>
    <property type="project" value="UniProtKB-UniRule"/>
</dbReference>
<organism evidence="18">
    <name type="scientific">Callithrix penicillata papillomavirus type 2</name>
    <dbReference type="NCBI Taxonomy" id="2704504"/>
    <lineage>
        <taxon>Viruses</taxon>
        <taxon>Monodnaviria</taxon>
        <taxon>Shotokuvirae</taxon>
        <taxon>Cossaviricota</taxon>
        <taxon>Papovaviricetes</taxon>
        <taxon>Zurhausenvirales</taxon>
        <taxon>Papillomaviridae</taxon>
        <taxon>primate papillomaviruses</taxon>
    </lineage>
</organism>
<keyword evidence="11 16" id="KW-0010">Activator</keyword>
<keyword evidence="13 16" id="KW-1035">Host cytoplasm</keyword>
<keyword evidence="9 16" id="KW-0805">Transcription regulation</keyword>
<keyword evidence="15 16" id="KW-1119">Modulation of host cell apoptosis by virus</keyword>
<evidence type="ECO:0000256" key="10">
    <source>
        <dbReference type="ARBA" id="ARBA00023125"/>
    </source>
</evidence>
<evidence type="ECO:0000256" key="14">
    <source>
        <dbReference type="ARBA" id="ARBA00023280"/>
    </source>
</evidence>
<keyword evidence="8 16" id="KW-0862">Zinc</keyword>
<dbReference type="GO" id="GO:0052150">
    <property type="term" value="P:symbiont-mediated perturbation of host apoptosis"/>
    <property type="evidence" value="ECO:0007669"/>
    <property type="project" value="UniProtKB-KW"/>
</dbReference>
<comment type="subcellular location">
    <subcellularLocation>
        <location evidence="16 17">Host cytoplasm</location>
    </subcellularLocation>
    <subcellularLocation>
        <location evidence="16 17">Host nucleus</location>
    </subcellularLocation>
</comment>
<dbReference type="SUPFAM" id="SSF161229">
    <property type="entry name" value="E6 C-terminal domain-like"/>
    <property type="match status" value="2"/>
</dbReference>
<protein>
    <recommendedName>
        <fullName evidence="16 17">Protein E6</fullName>
    </recommendedName>
</protein>
<evidence type="ECO:0000256" key="16">
    <source>
        <dbReference type="HAMAP-Rule" id="MF_04006"/>
    </source>
</evidence>
<evidence type="ECO:0000256" key="8">
    <source>
        <dbReference type="ARBA" id="ARBA00022833"/>
    </source>
</evidence>
<feature type="zinc finger region" evidence="16">
    <location>
        <begin position="101"/>
        <end position="137"/>
    </location>
</feature>
<dbReference type="InterPro" id="IPR001334">
    <property type="entry name" value="E6"/>
</dbReference>
<evidence type="ECO:0000256" key="9">
    <source>
        <dbReference type="ARBA" id="ARBA00023015"/>
    </source>
</evidence>
<keyword evidence="12 16" id="KW-0804">Transcription</keyword>
<comment type="caution">
    <text evidence="16">Lacks conserved residue(s) required for the propagation of feature annotation.</text>
</comment>
<dbReference type="Proteomes" id="UP001231605">
    <property type="component" value="Segment"/>
</dbReference>
<evidence type="ECO:0000256" key="4">
    <source>
        <dbReference type="ARBA" id="ARBA00022581"/>
    </source>
</evidence>
<dbReference type="InterPro" id="IPR038575">
    <property type="entry name" value="E6_sf"/>
</dbReference>
<evidence type="ECO:0000256" key="2">
    <source>
        <dbReference type="ARBA" id="ARBA00022518"/>
    </source>
</evidence>
<dbReference type="GO" id="GO:0008270">
    <property type="term" value="F:zinc ion binding"/>
    <property type="evidence" value="ECO:0007669"/>
    <property type="project" value="UniProtKB-KW"/>
</dbReference>
<gene>
    <name evidence="16 18" type="primary">E6</name>
</gene>
<keyword evidence="2 16" id="KW-0244">Early protein</keyword>
<evidence type="ECO:0000256" key="11">
    <source>
        <dbReference type="ARBA" id="ARBA00023159"/>
    </source>
</evidence>
<dbReference type="GO" id="GO:0039502">
    <property type="term" value="P:symbiont-mediated suppression of host type I interferon-mediated signaling pathway"/>
    <property type="evidence" value="ECO:0007669"/>
    <property type="project" value="UniProtKB-UniRule"/>
</dbReference>
<sequence length="142" mass="16435">MANPAPRSLTDYLQRFEETLHTVQLPCIFCKQICTTHDLTEFVRKNLQIVWRGTRRAFAVCTSCLRATAKYEYSVYYQGSISGDYIEDITGRPIASLVVRCVRCLTELDLSEKLGALFFGLPFMIVRSQWRCYCRDCIVDRV</sequence>
<comment type="similarity">
    <text evidence="1 16 17">Belongs to the papillomaviridae E6 protein family.</text>
</comment>
<dbReference type="GO" id="GO:0039648">
    <property type="term" value="P:symbiont-mediated perturbation of host ubiquitin-like protein modification"/>
    <property type="evidence" value="ECO:0007669"/>
    <property type="project" value="UniProtKB-UniRule"/>
</dbReference>
<dbReference type="GO" id="GO:0006351">
    <property type="term" value="P:DNA-templated transcription"/>
    <property type="evidence" value="ECO:0007669"/>
    <property type="project" value="UniProtKB-UniRule"/>
</dbReference>
<dbReference type="Gene3D" id="3.30.240.40">
    <property type="entry name" value="E6 early regulatory protein"/>
    <property type="match status" value="2"/>
</dbReference>
<keyword evidence="4 16" id="KW-0945">Host-virus interaction</keyword>
<evidence type="ECO:0000256" key="15">
    <source>
        <dbReference type="ARBA" id="ARBA00023323"/>
    </source>
</evidence>
<proteinExistence type="inferred from homology"/>
<evidence type="ECO:0000256" key="13">
    <source>
        <dbReference type="ARBA" id="ARBA00023200"/>
    </source>
</evidence>
<dbReference type="GO" id="GO:0030430">
    <property type="term" value="C:host cell cytoplasm"/>
    <property type="evidence" value="ECO:0007669"/>
    <property type="project" value="UniProtKB-SubCell"/>
</dbReference>
<dbReference type="EMBL" id="MN535764">
    <property type="protein sequence ID" value="QIA98993.1"/>
    <property type="molecule type" value="Genomic_DNA"/>
</dbReference>
<evidence type="ECO:0000256" key="5">
    <source>
        <dbReference type="ARBA" id="ARBA00022632"/>
    </source>
</evidence>
<keyword evidence="3 16" id="KW-1048">Host nucleus</keyword>
<dbReference type="GO" id="GO:0052170">
    <property type="term" value="P:symbiont-mediated suppression of host innate immune response"/>
    <property type="evidence" value="ECO:0007669"/>
    <property type="project" value="UniProtKB-KW"/>
</dbReference>
<dbReference type="GO" id="GO:0042025">
    <property type="term" value="C:host cell nucleus"/>
    <property type="evidence" value="ECO:0007669"/>
    <property type="project" value="UniProtKB-SubCell"/>
</dbReference>
<comment type="subunit">
    <text evidence="16">Forms homodimers. Interacts with ubiquitin-protein ligase UBE3A/E6-AP; this interaction stimulates UBE3A ubiquitin activity. Interacts with host BAK1.</text>
</comment>
<dbReference type="HAMAP" id="MF_04006">
    <property type="entry name" value="HPV_E6"/>
    <property type="match status" value="1"/>
</dbReference>
<dbReference type="Pfam" id="PF00518">
    <property type="entry name" value="E6"/>
    <property type="match status" value="1"/>
</dbReference>
<evidence type="ECO:0000256" key="7">
    <source>
        <dbReference type="ARBA" id="ARBA00022771"/>
    </source>
</evidence>